<organism evidence="1 2">
    <name type="scientific">Lacipirellula parvula</name>
    <dbReference type="NCBI Taxonomy" id="2650471"/>
    <lineage>
        <taxon>Bacteria</taxon>
        <taxon>Pseudomonadati</taxon>
        <taxon>Planctomycetota</taxon>
        <taxon>Planctomycetia</taxon>
        <taxon>Pirellulales</taxon>
        <taxon>Lacipirellulaceae</taxon>
        <taxon>Lacipirellula</taxon>
    </lineage>
</organism>
<dbReference type="KEGG" id="lpav:PLANPX_0713"/>
<protein>
    <submittedName>
        <fullName evidence="1">Uncharacterized protein</fullName>
    </submittedName>
</protein>
<sequence length="69" mass="8202">MQRPKDLSRDELERIVNELQQALYLRYDEEADKFLWDPAKEWSGFDVCDAMGHVLTELSMVPEEIKPFE</sequence>
<evidence type="ECO:0000313" key="1">
    <source>
        <dbReference type="EMBL" id="BBO31101.1"/>
    </source>
</evidence>
<name>A0A5K7X8M2_9BACT</name>
<keyword evidence="2" id="KW-1185">Reference proteome</keyword>
<evidence type="ECO:0000313" key="2">
    <source>
        <dbReference type="Proteomes" id="UP000326837"/>
    </source>
</evidence>
<dbReference type="EMBL" id="AP021861">
    <property type="protein sequence ID" value="BBO31101.1"/>
    <property type="molecule type" value="Genomic_DNA"/>
</dbReference>
<dbReference type="Proteomes" id="UP000326837">
    <property type="component" value="Chromosome"/>
</dbReference>
<reference evidence="2" key="1">
    <citation type="submission" date="2019-10" db="EMBL/GenBank/DDBJ databases">
        <title>Lacipirellula parvula gen. nov., sp. nov., representing a lineage of planctomycetes widespread in freshwater anoxic habitats, and description of the family Lacipirellulaceae.</title>
        <authorList>
            <person name="Dedysh S.N."/>
            <person name="Kulichevskaya I.S."/>
            <person name="Beletsky A.V."/>
            <person name="Rakitin A.L."/>
            <person name="Mardanov A.V."/>
            <person name="Ivanova A.A."/>
            <person name="Saltykova V.X."/>
            <person name="Rijpstra W.I.C."/>
            <person name="Sinninghe Damste J.S."/>
            <person name="Ravin N.V."/>
        </authorList>
    </citation>
    <scope>NUCLEOTIDE SEQUENCE [LARGE SCALE GENOMIC DNA]</scope>
    <source>
        <strain evidence="2">PX69</strain>
    </source>
</reference>
<accession>A0A5K7X8M2</accession>
<dbReference type="RefSeq" id="WP_152097300.1">
    <property type="nucleotide sequence ID" value="NZ_AP021861.1"/>
</dbReference>
<proteinExistence type="predicted"/>
<dbReference type="AlphaFoldDB" id="A0A5K7X8M2"/>
<gene>
    <name evidence="1" type="ORF">PLANPX_0713</name>
</gene>